<proteinExistence type="predicted"/>
<name>A0A409VY76_9AGAR</name>
<dbReference type="GO" id="GO:0016491">
    <property type="term" value="F:oxidoreductase activity"/>
    <property type="evidence" value="ECO:0007669"/>
    <property type="project" value="InterPro"/>
</dbReference>
<evidence type="ECO:0000313" key="2">
    <source>
        <dbReference type="Proteomes" id="UP000284706"/>
    </source>
</evidence>
<dbReference type="InterPro" id="IPR009078">
    <property type="entry name" value="Ferritin-like_SF"/>
</dbReference>
<dbReference type="PANTHER" id="PTHR23409:SF18">
    <property type="entry name" value="RIBONUCLEOSIDE-DIPHOSPHATE REDUCTASE SUBUNIT M2"/>
    <property type="match status" value="1"/>
</dbReference>
<organism evidence="1 2">
    <name type="scientific">Gymnopilus dilepis</name>
    <dbReference type="NCBI Taxonomy" id="231916"/>
    <lineage>
        <taxon>Eukaryota</taxon>
        <taxon>Fungi</taxon>
        <taxon>Dikarya</taxon>
        <taxon>Basidiomycota</taxon>
        <taxon>Agaricomycotina</taxon>
        <taxon>Agaricomycetes</taxon>
        <taxon>Agaricomycetidae</taxon>
        <taxon>Agaricales</taxon>
        <taxon>Agaricineae</taxon>
        <taxon>Hymenogastraceae</taxon>
        <taxon>Gymnopilus</taxon>
    </lineage>
</organism>
<sequence>MDLRTASEPMLQEDNQSPGHLTIKNQIWRAYKDALATFWVANTEINSSDINKWRETTSKEHQDAIYLTFRMFAYSINSLSETLETQLINEVKIPEARCVSQDFTKKNIHTEVLWTFAANFYANKDVDSPISTDTPPGMEGKRAWIERQKGIACSKGTPLATKLMSLLTIREIFYGSLQALIRYFISQGIVPPSLNIIKIFEDQERHNYFLLLLIRHFNYQVHAELSKEIIIDAVNIEKAFAASIDEVITRSSSKPPSLDGMSKYIEFLADRLLADLGLAIHYNTPNPVHPTSYPL</sequence>
<dbReference type="Gene3D" id="1.10.620.20">
    <property type="entry name" value="Ribonucleotide Reductase, subunit A"/>
    <property type="match status" value="1"/>
</dbReference>
<dbReference type="Proteomes" id="UP000284706">
    <property type="component" value="Unassembled WGS sequence"/>
</dbReference>
<dbReference type="Pfam" id="PF00268">
    <property type="entry name" value="Ribonuc_red_sm"/>
    <property type="match status" value="1"/>
</dbReference>
<dbReference type="EMBL" id="NHYE01005511">
    <property type="protein sequence ID" value="PPQ71224.1"/>
    <property type="molecule type" value="Genomic_DNA"/>
</dbReference>
<evidence type="ECO:0000313" key="1">
    <source>
        <dbReference type="EMBL" id="PPQ71224.1"/>
    </source>
</evidence>
<protein>
    <submittedName>
        <fullName evidence="1">Uncharacterized protein</fullName>
    </submittedName>
</protein>
<dbReference type="InParanoid" id="A0A409VY76"/>
<keyword evidence="2" id="KW-1185">Reference proteome</keyword>
<dbReference type="SUPFAM" id="SSF47240">
    <property type="entry name" value="Ferritin-like"/>
    <property type="match status" value="1"/>
</dbReference>
<dbReference type="InterPro" id="IPR012348">
    <property type="entry name" value="RNR-like"/>
</dbReference>
<gene>
    <name evidence="1" type="ORF">CVT26_011002</name>
</gene>
<comment type="caution">
    <text evidence="1">The sequence shown here is derived from an EMBL/GenBank/DDBJ whole genome shotgun (WGS) entry which is preliminary data.</text>
</comment>
<dbReference type="PANTHER" id="PTHR23409">
    <property type="entry name" value="RIBONUCLEOSIDE-DIPHOSPHATE REDUCTASE SMALL CHAIN"/>
    <property type="match status" value="1"/>
</dbReference>
<accession>A0A409VY76</accession>
<dbReference type="GO" id="GO:0009263">
    <property type="term" value="P:deoxyribonucleotide biosynthetic process"/>
    <property type="evidence" value="ECO:0007669"/>
    <property type="project" value="InterPro"/>
</dbReference>
<dbReference type="InterPro" id="IPR000358">
    <property type="entry name" value="RNR_small_fam"/>
</dbReference>
<reference evidence="1 2" key="1">
    <citation type="journal article" date="2018" name="Evol. Lett.">
        <title>Horizontal gene cluster transfer increased hallucinogenic mushroom diversity.</title>
        <authorList>
            <person name="Reynolds H.T."/>
            <person name="Vijayakumar V."/>
            <person name="Gluck-Thaler E."/>
            <person name="Korotkin H.B."/>
            <person name="Matheny P.B."/>
            <person name="Slot J.C."/>
        </authorList>
    </citation>
    <scope>NUCLEOTIDE SEQUENCE [LARGE SCALE GENOMIC DNA]</scope>
    <source>
        <strain evidence="1 2">SRW20</strain>
    </source>
</reference>
<dbReference type="STRING" id="231916.A0A409VY76"/>
<dbReference type="AlphaFoldDB" id="A0A409VY76"/>